<feature type="transmembrane region" description="Helical" evidence="2">
    <location>
        <begin position="53"/>
        <end position="73"/>
    </location>
</feature>
<feature type="compositionally biased region" description="Polar residues" evidence="1">
    <location>
        <begin position="256"/>
        <end position="268"/>
    </location>
</feature>
<gene>
    <name evidence="3" type="ORF">C8J55DRAFT_422353</name>
</gene>
<organism evidence="3 4">
    <name type="scientific">Lentinula lateritia</name>
    <dbReference type="NCBI Taxonomy" id="40482"/>
    <lineage>
        <taxon>Eukaryota</taxon>
        <taxon>Fungi</taxon>
        <taxon>Dikarya</taxon>
        <taxon>Basidiomycota</taxon>
        <taxon>Agaricomycotina</taxon>
        <taxon>Agaricomycetes</taxon>
        <taxon>Agaricomycetidae</taxon>
        <taxon>Agaricales</taxon>
        <taxon>Marasmiineae</taxon>
        <taxon>Omphalotaceae</taxon>
        <taxon>Lentinula</taxon>
    </lineage>
</organism>
<keyword evidence="2" id="KW-1133">Transmembrane helix</keyword>
<accession>A0A9W9DWX7</accession>
<reference evidence="3" key="1">
    <citation type="submission" date="2022-08" db="EMBL/GenBank/DDBJ databases">
        <authorList>
            <consortium name="DOE Joint Genome Institute"/>
            <person name="Min B."/>
            <person name="Riley R."/>
            <person name="Sierra-Patev S."/>
            <person name="Naranjo-Ortiz M."/>
            <person name="Looney B."/>
            <person name="Konkel Z."/>
            <person name="Slot J.C."/>
            <person name="Sakamoto Y."/>
            <person name="Steenwyk J.L."/>
            <person name="Rokas A."/>
            <person name="Carro J."/>
            <person name="Camarero S."/>
            <person name="Ferreira P."/>
            <person name="Molpeceres G."/>
            <person name="Ruiz-Duenas F.J."/>
            <person name="Serrano A."/>
            <person name="Henrissat B."/>
            <person name="Drula E."/>
            <person name="Hughes K.W."/>
            <person name="Mata J.L."/>
            <person name="Ishikawa N.K."/>
            <person name="Vargas-Isla R."/>
            <person name="Ushijima S."/>
            <person name="Smith C.A."/>
            <person name="Ahrendt S."/>
            <person name="Andreopoulos W."/>
            <person name="He G."/>
            <person name="Labutti K."/>
            <person name="Lipzen A."/>
            <person name="Ng V."/>
            <person name="Sandor L."/>
            <person name="Barry K."/>
            <person name="Martinez A.T."/>
            <person name="Xiao Y."/>
            <person name="Gibbons J.G."/>
            <person name="Terashima K."/>
            <person name="Hibbett D.S."/>
            <person name="Grigoriev I.V."/>
        </authorList>
    </citation>
    <scope>NUCLEOTIDE SEQUENCE</scope>
    <source>
        <strain evidence="3">Sp2 HRB7682 ss15</strain>
    </source>
</reference>
<evidence type="ECO:0000313" key="3">
    <source>
        <dbReference type="EMBL" id="KAJ4489339.1"/>
    </source>
</evidence>
<feature type="region of interest" description="Disordered" evidence="1">
    <location>
        <begin position="193"/>
        <end position="301"/>
    </location>
</feature>
<feature type="compositionally biased region" description="Polar residues" evidence="1">
    <location>
        <begin position="284"/>
        <end position="295"/>
    </location>
</feature>
<evidence type="ECO:0000313" key="4">
    <source>
        <dbReference type="Proteomes" id="UP001150238"/>
    </source>
</evidence>
<feature type="compositionally biased region" description="Polar residues" evidence="1">
    <location>
        <begin position="222"/>
        <end position="234"/>
    </location>
</feature>
<name>A0A9W9DWX7_9AGAR</name>
<dbReference type="Proteomes" id="UP001150238">
    <property type="component" value="Unassembled WGS sequence"/>
</dbReference>
<protein>
    <submittedName>
        <fullName evidence="3">Uncharacterized protein</fullName>
    </submittedName>
</protein>
<reference evidence="3" key="2">
    <citation type="journal article" date="2023" name="Proc. Natl. Acad. Sci. U.S.A.">
        <title>A global phylogenomic analysis of the shiitake genus Lentinula.</title>
        <authorList>
            <person name="Sierra-Patev S."/>
            <person name="Min B."/>
            <person name="Naranjo-Ortiz M."/>
            <person name="Looney B."/>
            <person name="Konkel Z."/>
            <person name="Slot J.C."/>
            <person name="Sakamoto Y."/>
            <person name="Steenwyk J.L."/>
            <person name="Rokas A."/>
            <person name="Carro J."/>
            <person name="Camarero S."/>
            <person name="Ferreira P."/>
            <person name="Molpeceres G."/>
            <person name="Ruiz-Duenas F.J."/>
            <person name="Serrano A."/>
            <person name="Henrissat B."/>
            <person name="Drula E."/>
            <person name="Hughes K.W."/>
            <person name="Mata J.L."/>
            <person name="Ishikawa N.K."/>
            <person name="Vargas-Isla R."/>
            <person name="Ushijima S."/>
            <person name="Smith C.A."/>
            <person name="Donoghue J."/>
            <person name="Ahrendt S."/>
            <person name="Andreopoulos W."/>
            <person name="He G."/>
            <person name="LaButti K."/>
            <person name="Lipzen A."/>
            <person name="Ng V."/>
            <person name="Riley R."/>
            <person name="Sandor L."/>
            <person name="Barry K."/>
            <person name="Martinez A.T."/>
            <person name="Xiao Y."/>
            <person name="Gibbons J.G."/>
            <person name="Terashima K."/>
            <person name="Grigoriev I.V."/>
            <person name="Hibbett D."/>
        </authorList>
    </citation>
    <scope>NUCLEOTIDE SEQUENCE</scope>
    <source>
        <strain evidence="3">Sp2 HRB7682 ss15</strain>
    </source>
</reference>
<dbReference type="AlphaFoldDB" id="A0A9W9DWX7"/>
<evidence type="ECO:0000256" key="1">
    <source>
        <dbReference type="SAM" id="MobiDB-lite"/>
    </source>
</evidence>
<sequence length="301" mass="32582">MKVRQYCCCAIPIVNTGIYAALTEQLVAAVLIGVLSFATPSIVGAATPSFAPLLFGIVCLVAGAVQFLGFLGVASEKPILFRRYITLHSLVVVAAFALAAAWVIISASKHSTAESNCIADFFNTTDSTEQSEGNTLCNIFPWVDIGIMAGIWVWLAIMHIYLYVVISSYSSAQQQDHIKYDALNDPTNPLNGEGIPMNSRDPWDARTSADYPGGYTHGRQASAASMNDVMNQPVRQPRDGFSYSDAAAPYVPQPNYEGSVSHPNNAYTQDPGPTPKFNDPYYDDSSNLNRPSQAQAHPGEF</sequence>
<dbReference type="EMBL" id="JANVFS010000007">
    <property type="protein sequence ID" value="KAJ4489339.1"/>
    <property type="molecule type" value="Genomic_DNA"/>
</dbReference>
<proteinExistence type="predicted"/>
<evidence type="ECO:0000256" key="2">
    <source>
        <dbReference type="SAM" id="Phobius"/>
    </source>
</evidence>
<feature type="transmembrane region" description="Helical" evidence="2">
    <location>
        <begin position="145"/>
        <end position="166"/>
    </location>
</feature>
<feature type="transmembrane region" description="Helical" evidence="2">
    <location>
        <begin position="85"/>
        <end position="105"/>
    </location>
</feature>
<comment type="caution">
    <text evidence="3">The sequence shown here is derived from an EMBL/GenBank/DDBJ whole genome shotgun (WGS) entry which is preliminary data.</text>
</comment>
<keyword evidence="2" id="KW-0472">Membrane</keyword>
<keyword evidence="2" id="KW-0812">Transmembrane</keyword>